<dbReference type="InterPro" id="IPR036525">
    <property type="entry name" value="Tubulin/FtsZ_GTPase_sf"/>
</dbReference>
<name>A0A096A6T4_9BACT</name>
<evidence type="ECO:0000313" key="1">
    <source>
        <dbReference type="EMBL" id="KGF42748.1"/>
    </source>
</evidence>
<organism evidence="1 2">
    <name type="scientific">Prevotella bivia DNF00320</name>
    <dbReference type="NCBI Taxonomy" id="1401068"/>
    <lineage>
        <taxon>Bacteria</taxon>
        <taxon>Pseudomonadati</taxon>
        <taxon>Bacteroidota</taxon>
        <taxon>Bacteroidia</taxon>
        <taxon>Bacteroidales</taxon>
        <taxon>Prevotellaceae</taxon>
        <taxon>Prevotella</taxon>
    </lineage>
</organism>
<dbReference type="EMBL" id="JRNQ01000107">
    <property type="protein sequence ID" value="KGF42748.1"/>
    <property type="molecule type" value="Genomic_DNA"/>
</dbReference>
<dbReference type="AlphaFoldDB" id="A0A096A6T4"/>
<accession>A0A096A6T4</accession>
<dbReference type="Proteomes" id="UP000029525">
    <property type="component" value="Unassembled WGS sequence"/>
</dbReference>
<sequence length="297" mass="33806">MYMEKYLTVCGIGNGGGIIADSIYQQYAVSDEKAWQNSGIDLMAIGNAWDLKELSVINKVKGKVAQISFARITVFIACLGGDTMPALLPYYIEMAKQQKSRVLVCFTLPFAVEGKERMQKAYHDFELLRNAADGYILVEFNALQLNSSGIVEAFREADNYVIETLADMYHTVFYPSLLCFDLNDFCMVMLRQKGRIIPFVKRYSLPEAATINEIKEATQKFIRDTQSLVTLLRERIYGIVLDIVAYIDDERGKAIVESVDTLFQQTFADDCDIKWTMHSADESTREICFKLYVKIKD</sequence>
<dbReference type="Gene3D" id="3.40.50.1440">
    <property type="entry name" value="Tubulin/FtsZ, GTPase domain"/>
    <property type="match status" value="1"/>
</dbReference>
<gene>
    <name evidence="1" type="ORF">HMPREF0647_10805</name>
</gene>
<evidence type="ECO:0008006" key="3">
    <source>
        <dbReference type="Google" id="ProtNLM"/>
    </source>
</evidence>
<dbReference type="SUPFAM" id="SSF52490">
    <property type="entry name" value="Tubulin nucleotide-binding domain-like"/>
    <property type="match status" value="1"/>
</dbReference>
<evidence type="ECO:0000313" key="2">
    <source>
        <dbReference type="Proteomes" id="UP000029525"/>
    </source>
</evidence>
<protein>
    <recommendedName>
        <fullName evidence="3">Tubulin/FtsZ GTPase domain-containing protein</fullName>
    </recommendedName>
</protein>
<reference evidence="1 2" key="1">
    <citation type="submission" date="2014-07" db="EMBL/GenBank/DDBJ databases">
        <authorList>
            <person name="McCorrison J."/>
            <person name="Sanka R."/>
            <person name="Torralba M."/>
            <person name="Gillis M."/>
            <person name="Haft D.H."/>
            <person name="Methe B."/>
            <person name="Sutton G."/>
            <person name="Nelson K.E."/>
        </authorList>
    </citation>
    <scope>NUCLEOTIDE SEQUENCE [LARGE SCALE GENOMIC DNA]</scope>
    <source>
        <strain evidence="1 2">DNF00320</strain>
    </source>
</reference>
<comment type="caution">
    <text evidence="1">The sequence shown here is derived from an EMBL/GenBank/DDBJ whole genome shotgun (WGS) entry which is preliminary data.</text>
</comment>
<proteinExistence type="predicted"/>